<keyword evidence="5" id="KW-1185">Reference proteome</keyword>
<feature type="domain" description="Double zinc ribbon" evidence="3">
    <location>
        <begin position="7"/>
        <end position="66"/>
    </location>
</feature>
<comment type="caution">
    <text evidence="4">The sequence shown here is derived from an EMBL/GenBank/DDBJ whole genome shotgun (WGS) entry which is preliminary data.</text>
</comment>
<dbReference type="InterPro" id="IPR044005">
    <property type="entry name" value="DZR_2"/>
</dbReference>
<gene>
    <name evidence="4" type="ORF">Q9295_02085</name>
</gene>
<sequence>MGLQRVIAALYPPQCMACHAFVASDFGLCPACWRDTAFISGLTCCACGSPILGEPCETEARCDDCLAMPRPWSEGRAALLYRDTARRLVLALKHADRMELARPASLWLQQASGDLIGAETLIAPVPLHWWRLIRRKYNQAALLSQALAERVAVDHCPDLLLRHRSTGSQEGRSREERFANLRGAIRINPRQAARLKGRPVLIVDDVMTSGATFTAAAEACLSAGAARVDVLALARVAKDP</sequence>
<dbReference type="EMBL" id="JAVDBT010000002">
    <property type="protein sequence ID" value="MDQ2065149.1"/>
    <property type="molecule type" value="Genomic_DNA"/>
</dbReference>
<evidence type="ECO:0000313" key="5">
    <source>
        <dbReference type="Proteomes" id="UP001239680"/>
    </source>
</evidence>
<dbReference type="Pfam" id="PF00156">
    <property type="entry name" value="Pribosyltran"/>
    <property type="match status" value="1"/>
</dbReference>
<dbReference type="PANTHER" id="PTHR47505">
    <property type="entry name" value="DNA UTILIZATION PROTEIN YHGH"/>
    <property type="match status" value="1"/>
</dbReference>
<accession>A0ABU0VTU0</accession>
<reference evidence="4 5" key="1">
    <citation type="submission" date="2023-08" db="EMBL/GenBank/DDBJ databases">
        <title>Characterization of two Paracoccaceae strains isolated from Phycosphere and proposal of Xinfangfangia lacusdiani sp. nov.</title>
        <authorList>
            <person name="Deng Y."/>
            <person name="Zhang Y.Q."/>
        </authorList>
    </citation>
    <scope>NUCLEOTIDE SEQUENCE [LARGE SCALE GENOMIC DNA]</scope>
    <source>
        <strain evidence="4 5">CPCC 101601</strain>
    </source>
</reference>
<organism evidence="4 5">
    <name type="scientific">Pseudogemmobacter lacusdianii</name>
    <dbReference type="NCBI Taxonomy" id="3069608"/>
    <lineage>
        <taxon>Bacteria</taxon>
        <taxon>Pseudomonadati</taxon>
        <taxon>Pseudomonadota</taxon>
        <taxon>Alphaproteobacteria</taxon>
        <taxon>Rhodobacterales</taxon>
        <taxon>Paracoccaceae</taxon>
        <taxon>Pseudogemmobacter</taxon>
    </lineage>
</organism>
<evidence type="ECO:0000259" key="3">
    <source>
        <dbReference type="Pfam" id="PF18912"/>
    </source>
</evidence>
<dbReference type="InterPro" id="IPR051910">
    <property type="entry name" value="ComF/GntX_DNA_util-trans"/>
</dbReference>
<dbReference type="PANTHER" id="PTHR47505:SF1">
    <property type="entry name" value="DNA UTILIZATION PROTEIN YHGH"/>
    <property type="match status" value="1"/>
</dbReference>
<proteinExistence type="inferred from homology"/>
<dbReference type="Gene3D" id="3.40.50.2020">
    <property type="match status" value="1"/>
</dbReference>
<feature type="domain" description="Phosphoribosyltransferase" evidence="2">
    <location>
        <begin position="180"/>
        <end position="235"/>
    </location>
</feature>
<dbReference type="Proteomes" id="UP001239680">
    <property type="component" value="Unassembled WGS sequence"/>
</dbReference>
<dbReference type="InterPro" id="IPR029057">
    <property type="entry name" value="PRTase-like"/>
</dbReference>
<evidence type="ECO:0000256" key="1">
    <source>
        <dbReference type="ARBA" id="ARBA00008007"/>
    </source>
</evidence>
<comment type="similarity">
    <text evidence="1">Belongs to the ComF/GntX family.</text>
</comment>
<dbReference type="Pfam" id="PF18912">
    <property type="entry name" value="DZR_2"/>
    <property type="match status" value="1"/>
</dbReference>
<dbReference type="CDD" id="cd06223">
    <property type="entry name" value="PRTases_typeI"/>
    <property type="match status" value="1"/>
</dbReference>
<dbReference type="RefSeq" id="WP_306678844.1">
    <property type="nucleotide sequence ID" value="NZ_JAVDBT010000002.1"/>
</dbReference>
<dbReference type="InterPro" id="IPR000836">
    <property type="entry name" value="PRTase_dom"/>
</dbReference>
<evidence type="ECO:0000313" key="4">
    <source>
        <dbReference type="EMBL" id="MDQ2065149.1"/>
    </source>
</evidence>
<dbReference type="SUPFAM" id="SSF53271">
    <property type="entry name" value="PRTase-like"/>
    <property type="match status" value="1"/>
</dbReference>
<evidence type="ECO:0000259" key="2">
    <source>
        <dbReference type="Pfam" id="PF00156"/>
    </source>
</evidence>
<name>A0ABU0VTU0_9RHOB</name>
<protein>
    <submittedName>
        <fullName evidence="4">ComF family protein</fullName>
    </submittedName>
</protein>